<evidence type="ECO:0000313" key="1">
    <source>
        <dbReference type="EMBL" id="KUK81310.1"/>
    </source>
</evidence>
<accession>A0A117M2V5</accession>
<comment type="caution">
    <text evidence="1">The sequence shown here is derived from an EMBL/GenBank/DDBJ whole genome shotgun (WGS) entry which is preliminary data.</text>
</comment>
<dbReference type="EMBL" id="LGGP01000066">
    <property type="protein sequence ID" value="KUK81310.1"/>
    <property type="molecule type" value="Genomic_DNA"/>
</dbReference>
<organism evidence="1 2">
    <name type="scientific">Mesotoga prima</name>
    <dbReference type="NCBI Taxonomy" id="1184387"/>
    <lineage>
        <taxon>Bacteria</taxon>
        <taxon>Thermotogati</taxon>
        <taxon>Thermotogota</taxon>
        <taxon>Thermotogae</taxon>
        <taxon>Kosmotogales</taxon>
        <taxon>Kosmotogaceae</taxon>
        <taxon>Mesotoga</taxon>
    </lineage>
</organism>
<reference evidence="2" key="1">
    <citation type="journal article" date="2015" name="MBio">
        <title>Genome-Resolved Metagenomic Analysis Reveals Roles for Candidate Phyla and Other Microbial Community Members in Biogeochemical Transformations in Oil Reservoirs.</title>
        <authorList>
            <person name="Hu P."/>
            <person name="Tom L."/>
            <person name="Singh A."/>
            <person name="Thomas B.C."/>
            <person name="Baker B.J."/>
            <person name="Piceno Y.M."/>
            <person name="Andersen G.L."/>
            <person name="Banfield J.F."/>
        </authorList>
    </citation>
    <scope>NUCLEOTIDE SEQUENCE [LARGE SCALE GENOMIC DNA]</scope>
</reference>
<evidence type="ECO:0000313" key="2">
    <source>
        <dbReference type="Proteomes" id="UP000054092"/>
    </source>
</evidence>
<dbReference type="AlphaFoldDB" id="A0A117M2V5"/>
<proteinExistence type="predicted"/>
<name>A0A117M2V5_9BACT</name>
<protein>
    <submittedName>
        <fullName evidence="1">Uncharacterized protein</fullName>
    </submittedName>
</protein>
<gene>
    <name evidence="1" type="ORF">XD94_0521</name>
</gene>
<sequence length="59" mass="6846">KKVSFDQRFYRSFRVASKKTIALWHFTVKLQGFHKASATAEDELVQIGCLKPRDDIVSF</sequence>
<feature type="non-terminal residue" evidence="1">
    <location>
        <position position="1"/>
    </location>
</feature>
<dbReference type="Proteomes" id="UP000054092">
    <property type="component" value="Unassembled WGS sequence"/>
</dbReference>